<comment type="catalytic activity">
    <reaction evidence="8">
        <text>H2O(in) = H2O(out)</text>
        <dbReference type="Rhea" id="RHEA:29667"/>
        <dbReference type="ChEBI" id="CHEBI:15377"/>
    </reaction>
</comment>
<feature type="transmembrane region" description="Helical" evidence="12">
    <location>
        <begin position="181"/>
        <end position="200"/>
    </location>
</feature>
<dbReference type="InterPro" id="IPR050363">
    <property type="entry name" value="MIP/Aquaporin"/>
</dbReference>
<proteinExistence type="inferred from homology"/>
<dbReference type="SUPFAM" id="SSF81338">
    <property type="entry name" value="Aquaporin-like"/>
    <property type="match status" value="1"/>
</dbReference>
<dbReference type="FunFam" id="1.20.1080.10:FF:000027">
    <property type="entry name" value="MIP aquaporin"/>
    <property type="match status" value="1"/>
</dbReference>
<dbReference type="AlphaFoldDB" id="A0A2S4PYN9"/>
<dbReference type="STRING" id="225359.A0A2S4PYN9"/>
<accession>A0A2S4PYN9</accession>
<evidence type="ECO:0000256" key="5">
    <source>
        <dbReference type="ARBA" id="ARBA00022737"/>
    </source>
</evidence>
<dbReference type="NCBIfam" id="TIGR00861">
    <property type="entry name" value="MIP"/>
    <property type="match status" value="1"/>
</dbReference>
<keyword evidence="6 12" id="KW-1133">Transmembrane helix</keyword>
<evidence type="ECO:0000256" key="7">
    <source>
        <dbReference type="ARBA" id="ARBA00023136"/>
    </source>
</evidence>
<dbReference type="GO" id="GO:0015254">
    <property type="term" value="F:glycerol channel activity"/>
    <property type="evidence" value="ECO:0007669"/>
    <property type="project" value="TreeGrafter"/>
</dbReference>
<gene>
    <name evidence="13" type="ORF">EPUL_000545</name>
</gene>
<dbReference type="PANTHER" id="PTHR43829:SF9">
    <property type="entry name" value="AQUAPORIN-9"/>
    <property type="match status" value="1"/>
</dbReference>
<feature type="transmembrane region" description="Helical" evidence="12">
    <location>
        <begin position="206"/>
        <end position="225"/>
    </location>
</feature>
<sequence>MASRTHRNPRPSTRPSIYDEEDDVMKKSTIGHSKEVSQKIHRRSTSLGFNTVPFNQVRKEYPVELNDTASLPDVASKPLFHEVVIERGGDNENNRGRHRVRNLQSEEPYVFEGGRRHIDDDYLNPHYDRYTRRRAQRYYSPPRRRSPTSNSSKRERTPSRDGPRTGWSNVRHTLREPFAEFFGVFILVLFGDGSIAQVVLSNNTRGEWQSICWGWGLGMMLGVYASRVSGANINPAVTFTNCVFRKQPWCKLPIYAAAQIFGAFCAASVVYGNYKSAIDVFEGGKGIRTVPGFSTTATAGIFATYPQDFVSRTTEFFNEFIAAAILMFCIFMLQDQKSLSAGKFFPISLFFVVFGIAACFGWQTGFAINMARDFGPRLFTSCVGYGVNVWTAGNYYFWIPMFAPFIGCLFGGFLYDAFLYTEIERRAK</sequence>
<reference evidence="13 14" key="1">
    <citation type="submission" date="2017-10" db="EMBL/GenBank/DDBJ databases">
        <title>Development of genomic resources for the powdery mildew, Erysiphe pulchra.</title>
        <authorList>
            <person name="Wadl P.A."/>
            <person name="Mack B.M."/>
            <person name="Moore G."/>
            <person name="Beltz S.B."/>
        </authorList>
    </citation>
    <scope>NUCLEOTIDE SEQUENCE [LARGE SCALE GENOMIC DNA]</scope>
    <source>
        <strain evidence="13">Cflorida</strain>
    </source>
</reference>
<evidence type="ECO:0000256" key="9">
    <source>
        <dbReference type="ARBA" id="ARBA00049405"/>
    </source>
</evidence>
<evidence type="ECO:0000313" key="13">
    <source>
        <dbReference type="EMBL" id="POS87144.1"/>
    </source>
</evidence>
<evidence type="ECO:0000256" key="11">
    <source>
        <dbReference type="SAM" id="MobiDB-lite"/>
    </source>
</evidence>
<name>A0A2S4PYN9_9PEZI</name>
<evidence type="ECO:0000256" key="6">
    <source>
        <dbReference type="ARBA" id="ARBA00022989"/>
    </source>
</evidence>
<evidence type="ECO:0008006" key="15">
    <source>
        <dbReference type="Google" id="ProtNLM"/>
    </source>
</evidence>
<keyword evidence="5" id="KW-0677">Repeat</keyword>
<evidence type="ECO:0000256" key="4">
    <source>
        <dbReference type="ARBA" id="ARBA00022692"/>
    </source>
</evidence>
<dbReference type="Proteomes" id="UP000237438">
    <property type="component" value="Unassembled WGS sequence"/>
</dbReference>
<evidence type="ECO:0000256" key="12">
    <source>
        <dbReference type="SAM" id="Phobius"/>
    </source>
</evidence>
<dbReference type="InterPro" id="IPR022357">
    <property type="entry name" value="MIP_CS"/>
</dbReference>
<evidence type="ECO:0000256" key="10">
    <source>
        <dbReference type="RuleBase" id="RU000477"/>
    </source>
</evidence>
<evidence type="ECO:0000313" key="14">
    <source>
        <dbReference type="Proteomes" id="UP000237438"/>
    </source>
</evidence>
<feature type="transmembrane region" description="Helical" evidence="12">
    <location>
        <begin position="316"/>
        <end position="333"/>
    </location>
</feature>
<dbReference type="Pfam" id="PF00230">
    <property type="entry name" value="MIP"/>
    <property type="match status" value="1"/>
</dbReference>
<evidence type="ECO:0000256" key="3">
    <source>
        <dbReference type="ARBA" id="ARBA00022448"/>
    </source>
</evidence>
<feature type="transmembrane region" description="Helical" evidence="12">
    <location>
        <begin position="345"/>
        <end position="368"/>
    </location>
</feature>
<dbReference type="PANTHER" id="PTHR43829">
    <property type="entry name" value="AQUAPORIN OR AQUAGLYCEROPORIN RELATED"/>
    <property type="match status" value="1"/>
</dbReference>
<dbReference type="GO" id="GO:0015250">
    <property type="term" value="F:water channel activity"/>
    <property type="evidence" value="ECO:0007669"/>
    <property type="project" value="TreeGrafter"/>
</dbReference>
<dbReference type="GO" id="GO:0005886">
    <property type="term" value="C:plasma membrane"/>
    <property type="evidence" value="ECO:0007669"/>
    <property type="project" value="TreeGrafter"/>
</dbReference>
<dbReference type="OrthoDB" id="3222at2759"/>
<dbReference type="PROSITE" id="PS00221">
    <property type="entry name" value="MIP"/>
    <property type="match status" value="1"/>
</dbReference>
<evidence type="ECO:0000256" key="2">
    <source>
        <dbReference type="ARBA" id="ARBA00006175"/>
    </source>
</evidence>
<dbReference type="InterPro" id="IPR000425">
    <property type="entry name" value="MIP"/>
</dbReference>
<comment type="similarity">
    <text evidence="2 10">Belongs to the MIP/aquaporin (TC 1.A.8) family.</text>
</comment>
<keyword evidence="7 12" id="KW-0472">Membrane</keyword>
<comment type="subcellular location">
    <subcellularLocation>
        <location evidence="1">Membrane</location>
        <topology evidence="1">Multi-pass membrane protein</topology>
    </subcellularLocation>
</comment>
<feature type="region of interest" description="Disordered" evidence="11">
    <location>
        <begin position="133"/>
        <end position="168"/>
    </location>
</feature>
<dbReference type="PRINTS" id="PR00783">
    <property type="entry name" value="MINTRINSICP"/>
</dbReference>
<comment type="catalytic activity">
    <reaction evidence="9">
        <text>glycerol(in) = glycerol(out)</text>
        <dbReference type="Rhea" id="RHEA:29675"/>
        <dbReference type="ChEBI" id="CHEBI:17754"/>
    </reaction>
</comment>
<comment type="caution">
    <text evidence="13">The sequence shown here is derived from an EMBL/GenBank/DDBJ whole genome shotgun (WGS) entry which is preliminary data.</text>
</comment>
<dbReference type="EMBL" id="PEDP01000185">
    <property type="protein sequence ID" value="POS87144.1"/>
    <property type="molecule type" value="Genomic_DNA"/>
</dbReference>
<dbReference type="InterPro" id="IPR023271">
    <property type="entry name" value="Aquaporin-like"/>
</dbReference>
<organism evidence="13 14">
    <name type="scientific">Erysiphe pulchra</name>
    <dbReference type="NCBI Taxonomy" id="225359"/>
    <lineage>
        <taxon>Eukaryota</taxon>
        <taxon>Fungi</taxon>
        <taxon>Dikarya</taxon>
        <taxon>Ascomycota</taxon>
        <taxon>Pezizomycotina</taxon>
        <taxon>Leotiomycetes</taxon>
        <taxon>Erysiphales</taxon>
        <taxon>Erysiphaceae</taxon>
        <taxon>Erysiphe</taxon>
    </lineage>
</organism>
<feature type="transmembrane region" description="Helical" evidence="12">
    <location>
        <begin position="254"/>
        <end position="274"/>
    </location>
</feature>
<feature type="compositionally biased region" description="Basic residues" evidence="11">
    <location>
        <begin position="133"/>
        <end position="146"/>
    </location>
</feature>
<evidence type="ECO:0000256" key="8">
    <source>
        <dbReference type="ARBA" id="ARBA00034651"/>
    </source>
</evidence>
<keyword evidence="3 10" id="KW-0813">Transport</keyword>
<protein>
    <recommendedName>
        <fullName evidence="15">Aquaporin-like protein</fullName>
    </recommendedName>
</protein>
<feature type="region of interest" description="Disordered" evidence="11">
    <location>
        <begin position="1"/>
        <end position="24"/>
    </location>
</feature>
<keyword evidence="14" id="KW-1185">Reference proteome</keyword>
<evidence type="ECO:0000256" key="1">
    <source>
        <dbReference type="ARBA" id="ARBA00004141"/>
    </source>
</evidence>
<feature type="compositionally biased region" description="Basic and acidic residues" evidence="11">
    <location>
        <begin position="152"/>
        <end position="163"/>
    </location>
</feature>
<keyword evidence="4 10" id="KW-0812">Transmembrane</keyword>
<dbReference type="Gene3D" id="1.20.1080.10">
    <property type="entry name" value="Glycerol uptake facilitator protein"/>
    <property type="match status" value="1"/>
</dbReference>
<dbReference type="CDD" id="cd00333">
    <property type="entry name" value="MIP"/>
    <property type="match status" value="1"/>
</dbReference>
<feature type="non-terminal residue" evidence="13">
    <location>
        <position position="428"/>
    </location>
</feature>
<feature type="transmembrane region" description="Helical" evidence="12">
    <location>
        <begin position="395"/>
        <end position="418"/>
    </location>
</feature>